<name>A0ABR5SKL5_9BACT</name>
<sequence length="283" mass="31454">MTIVKFGFCFVVCLIILTGDLLAQEKGLSDVQNSKYTFIMRAYNKQINSECNAVLKPDIAVIQGTLRADDADAVKASKEIDKKVKHLDDIVKNKTGRLNLQELVRTIEVKNKRGDAGADQSADKPVFMLIQHVEAVFPLDKNIDIDKALTELTQAGLDLRGSAYASMHSTGAYIVVSYRLSNMKELTVKVHDDCRLTAWKNWCSSNAADNMQQVCASAYKDIASALVTRSLRLTSQPVRDKSGSSRAIQLYYPWQDGQFNAIELIGNIKLNLTGNIDMMLSDR</sequence>
<protein>
    <recommendedName>
        <fullName evidence="3">Secreted protein</fullName>
    </recommendedName>
</protein>
<dbReference type="Proteomes" id="UP000060487">
    <property type="component" value="Unassembled WGS sequence"/>
</dbReference>
<accession>A0ABR5SKL5</accession>
<comment type="caution">
    <text evidence="1">The sequence shown here is derived from an EMBL/GenBank/DDBJ whole genome shotgun (WGS) entry which is preliminary data.</text>
</comment>
<evidence type="ECO:0008006" key="3">
    <source>
        <dbReference type="Google" id="ProtNLM"/>
    </source>
</evidence>
<keyword evidence="2" id="KW-1185">Reference proteome</keyword>
<reference evidence="1 2" key="1">
    <citation type="submission" date="2015-11" db="EMBL/GenBank/DDBJ databases">
        <authorList>
            <person name="Lin W."/>
        </authorList>
    </citation>
    <scope>NUCLEOTIDE SEQUENCE [LARGE SCALE GENOMIC DNA]</scope>
    <source>
        <strain evidence="1 2">HCH-1</strain>
    </source>
</reference>
<dbReference type="EMBL" id="LNQR01000035">
    <property type="protein sequence ID" value="KWT90512.1"/>
    <property type="molecule type" value="Genomic_DNA"/>
</dbReference>
<organism evidence="1 2">
    <name type="scientific">Candidatus Magnetominusculus xianensis</name>
    <dbReference type="NCBI Taxonomy" id="1748249"/>
    <lineage>
        <taxon>Bacteria</taxon>
        <taxon>Pseudomonadati</taxon>
        <taxon>Nitrospirota</taxon>
        <taxon>Nitrospiria</taxon>
        <taxon>Nitrospirales</taxon>
        <taxon>Nitrospiraceae</taxon>
        <taxon>Candidatus Magnetominusculus</taxon>
    </lineage>
</organism>
<gene>
    <name evidence="1" type="ORF">ASN18_1105</name>
</gene>
<evidence type="ECO:0000313" key="1">
    <source>
        <dbReference type="EMBL" id="KWT90512.1"/>
    </source>
</evidence>
<dbReference type="RefSeq" id="WP_085051751.1">
    <property type="nucleotide sequence ID" value="NZ_LNQR01000035.1"/>
</dbReference>
<proteinExistence type="predicted"/>
<evidence type="ECO:0000313" key="2">
    <source>
        <dbReference type="Proteomes" id="UP000060487"/>
    </source>
</evidence>